<dbReference type="PANTHER" id="PTHR21716">
    <property type="entry name" value="TRANSMEMBRANE PROTEIN"/>
    <property type="match status" value="1"/>
</dbReference>
<evidence type="ECO:0000256" key="2">
    <source>
        <dbReference type="ARBA" id="ARBA00009773"/>
    </source>
</evidence>
<dbReference type="Proteomes" id="UP000198736">
    <property type="component" value="Unassembled WGS sequence"/>
</dbReference>
<evidence type="ECO:0008006" key="9">
    <source>
        <dbReference type="Google" id="ProtNLM"/>
    </source>
</evidence>
<comment type="similarity">
    <text evidence="2">Belongs to the autoinducer-2 exporter (AI-2E) (TC 2.A.86) family.</text>
</comment>
<gene>
    <name evidence="7" type="ORF">COMA2_210036</name>
</gene>
<sequence length="369" mass="39902">MTRQQIFSIVFFFLLILLLYQIGLMFKPFVFSALWAGLLAHWAFPMHLRLAKWFGGKDAFSAAMLTVGALGIVVVPLVGMGVMLIREAGAAEQEIRAWISAGGLQRLPDQVAGIPLVGGWLKAAVSGTGSPTFSLEQSLVGGVKELGQFLVGGMGGLLKNTFALVTNFFIMLLVLYFLFKDGQQWLAVLYDLIPMEESHKSKILARLDQTIRAVVKGMLVTAIVQGLLAGMAYWALDVPFPMGLTALTTVLAPIPFGGTGLIWGPVTLYLFWIGETGNALIMLVWGVGVVSMVDQFLRPWLIGQDVQIPVLLLVLSVLGGLALYGLLGLFVGPILISLLMTAVQIYREEYHLKPPGLPAGLPEKSPAAH</sequence>
<dbReference type="RefSeq" id="WP_090897722.1">
    <property type="nucleotide sequence ID" value="NZ_CZPZ01000014.1"/>
</dbReference>
<dbReference type="EMBL" id="CZPZ01000014">
    <property type="protein sequence ID" value="CUS36243.1"/>
    <property type="molecule type" value="Genomic_DNA"/>
</dbReference>
<evidence type="ECO:0000256" key="5">
    <source>
        <dbReference type="ARBA" id="ARBA00023136"/>
    </source>
</evidence>
<keyword evidence="3 6" id="KW-0812">Transmembrane</keyword>
<feature type="transmembrane region" description="Helical" evidence="6">
    <location>
        <begin position="60"/>
        <end position="85"/>
    </location>
</feature>
<accession>A0A0S4LF85</accession>
<dbReference type="Pfam" id="PF01594">
    <property type="entry name" value="AI-2E_transport"/>
    <property type="match status" value="1"/>
</dbReference>
<dbReference type="InterPro" id="IPR002549">
    <property type="entry name" value="AI-2E-like"/>
</dbReference>
<feature type="transmembrane region" description="Helical" evidence="6">
    <location>
        <begin position="29"/>
        <end position="48"/>
    </location>
</feature>
<reference evidence="8" key="1">
    <citation type="submission" date="2015-10" db="EMBL/GenBank/DDBJ databases">
        <authorList>
            <person name="Luecker S."/>
            <person name="Luecker S."/>
        </authorList>
    </citation>
    <scope>NUCLEOTIDE SEQUENCE [LARGE SCALE GENOMIC DNA]</scope>
</reference>
<proteinExistence type="inferred from homology"/>
<dbReference type="PANTHER" id="PTHR21716:SF4">
    <property type="entry name" value="TRANSMEMBRANE PROTEIN 245"/>
    <property type="match status" value="1"/>
</dbReference>
<feature type="transmembrane region" description="Helical" evidence="6">
    <location>
        <begin position="161"/>
        <end position="179"/>
    </location>
</feature>
<evidence type="ECO:0000313" key="8">
    <source>
        <dbReference type="Proteomes" id="UP000198736"/>
    </source>
</evidence>
<feature type="transmembrane region" description="Helical" evidence="6">
    <location>
        <begin position="310"/>
        <end position="343"/>
    </location>
</feature>
<name>A0A0S4LF85_9BACT</name>
<evidence type="ECO:0000256" key="4">
    <source>
        <dbReference type="ARBA" id="ARBA00022989"/>
    </source>
</evidence>
<feature type="transmembrane region" description="Helical" evidence="6">
    <location>
        <begin position="7"/>
        <end position="23"/>
    </location>
</feature>
<evidence type="ECO:0000256" key="6">
    <source>
        <dbReference type="SAM" id="Phobius"/>
    </source>
</evidence>
<comment type="subcellular location">
    <subcellularLocation>
        <location evidence="1">Membrane</location>
        <topology evidence="1">Multi-pass membrane protein</topology>
    </subcellularLocation>
</comment>
<feature type="transmembrane region" description="Helical" evidence="6">
    <location>
        <begin position="242"/>
        <end position="263"/>
    </location>
</feature>
<evidence type="ECO:0000313" key="7">
    <source>
        <dbReference type="EMBL" id="CUS36243.1"/>
    </source>
</evidence>
<dbReference type="STRING" id="1742973.COMA2_210036"/>
<dbReference type="GO" id="GO:0016020">
    <property type="term" value="C:membrane"/>
    <property type="evidence" value="ECO:0007669"/>
    <property type="project" value="UniProtKB-SubCell"/>
</dbReference>
<dbReference type="AlphaFoldDB" id="A0A0S4LF85"/>
<protein>
    <recommendedName>
        <fullName evidence="9">AI-2E family transporter</fullName>
    </recommendedName>
</protein>
<keyword evidence="5 6" id="KW-0472">Membrane</keyword>
<keyword evidence="8" id="KW-1185">Reference proteome</keyword>
<organism evidence="7 8">
    <name type="scientific">Candidatus Nitrospira nitrificans</name>
    <dbReference type="NCBI Taxonomy" id="1742973"/>
    <lineage>
        <taxon>Bacteria</taxon>
        <taxon>Pseudomonadati</taxon>
        <taxon>Nitrospirota</taxon>
        <taxon>Nitrospiria</taxon>
        <taxon>Nitrospirales</taxon>
        <taxon>Nitrospiraceae</taxon>
        <taxon>Nitrospira</taxon>
    </lineage>
</organism>
<keyword evidence="4 6" id="KW-1133">Transmembrane helix</keyword>
<evidence type="ECO:0000256" key="3">
    <source>
        <dbReference type="ARBA" id="ARBA00022692"/>
    </source>
</evidence>
<dbReference type="OrthoDB" id="9783162at2"/>
<feature type="transmembrane region" description="Helical" evidence="6">
    <location>
        <begin position="213"/>
        <end position="236"/>
    </location>
</feature>
<evidence type="ECO:0000256" key="1">
    <source>
        <dbReference type="ARBA" id="ARBA00004141"/>
    </source>
</evidence>